<comment type="caution">
    <text evidence="8">The sequence shown here is derived from an EMBL/GenBank/DDBJ whole genome shotgun (WGS) entry which is preliminary data.</text>
</comment>
<feature type="signal peptide" evidence="6">
    <location>
        <begin position="1"/>
        <end position="28"/>
    </location>
</feature>
<evidence type="ECO:0000256" key="5">
    <source>
        <dbReference type="ARBA" id="ARBA00023136"/>
    </source>
</evidence>
<keyword evidence="9" id="KW-1185">Reference proteome</keyword>
<dbReference type="Proteomes" id="UP000321567">
    <property type="component" value="Unassembled WGS sequence"/>
</dbReference>
<dbReference type="OrthoDB" id="7475012at2"/>
<keyword evidence="6" id="KW-0732">Signal</keyword>
<accession>A0A512HAH1</accession>
<protein>
    <recommendedName>
        <fullName evidence="7">Single Cache domain-containing protein</fullName>
    </recommendedName>
</protein>
<dbReference type="AlphaFoldDB" id="A0A512HAH1"/>
<dbReference type="SMART" id="SM01049">
    <property type="entry name" value="Cache_2"/>
    <property type="match status" value="1"/>
</dbReference>
<keyword evidence="5" id="KW-0472">Membrane</keyword>
<evidence type="ECO:0000256" key="3">
    <source>
        <dbReference type="ARBA" id="ARBA00022692"/>
    </source>
</evidence>
<evidence type="ECO:0000256" key="6">
    <source>
        <dbReference type="SAM" id="SignalP"/>
    </source>
</evidence>
<dbReference type="EMBL" id="BJZO01000080">
    <property type="protein sequence ID" value="GEO82453.1"/>
    <property type="molecule type" value="Genomic_DNA"/>
</dbReference>
<sequence>MTHRFLSGGVAASLTAAFLGLASVAALAQTPGRGTADEAVAMVHTAVSAIETEGKDAALAAITAKDPRFTDRDLFVFVWDMDGNTLAHAANARMVGKNLADATDVDGKAFARERLDLAKTQSGFWTDYKFSNPVTKKIEPKSTYCETEQAMLVCVGIYKDN</sequence>
<organism evidence="8 9">
    <name type="scientific">Pararhodospirillum oryzae</name>
    <dbReference type="NCBI Taxonomy" id="478448"/>
    <lineage>
        <taxon>Bacteria</taxon>
        <taxon>Pseudomonadati</taxon>
        <taxon>Pseudomonadota</taxon>
        <taxon>Alphaproteobacteria</taxon>
        <taxon>Rhodospirillales</taxon>
        <taxon>Rhodospirillaceae</taxon>
        <taxon>Pararhodospirillum</taxon>
    </lineage>
</organism>
<evidence type="ECO:0000313" key="9">
    <source>
        <dbReference type="Proteomes" id="UP000321567"/>
    </source>
</evidence>
<evidence type="ECO:0000259" key="7">
    <source>
        <dbReference type="SMART" id="SM01049"/>
    </source>
</evidence>
<evidence type="ECO:0000256" key="2">
    <source>
        <dbReference type="ARBA" id="ARBA00022475"/>
    </source>
</evidence>
<keyword evidence="2" id="KW-1003">Cell membrane</keyword>
<keyword evidence="4" id="KW-1133">Transmembrane helix</keyword>
<feature type="chain" id="PRO_5022048638" description="Single Cache domain-containing protein" evidence="6">
    <location>
        <begin position="29"/>
        <end position="161"/>
    </location>
</feature>
<name>A0A512HAH1_9PROT</name>
<dbReference type="Pfam" id="PF17200">
    <property type="entry name" value="sCache_2"/>
    <property type="match status" value="1"/>
</dbReference>
<evidence type="ECO:0000256" key="4">
    <source>
        <dbReference type="ARBA" id="ARBA00022989"/>
    </source>
</evidence>
<dbReference type="RefSeq" id="WP_147164482.1">
    <property type="nucleotide sequence ID" value="NZ_BJZO01000080.1"/>
</dbReference>
<dbReference type="Gene3D" id="3.30.450.20">
    <property type="entry name" value="PAS domain"/>
    <property type="match status" value="1"/>
</dbReference>
<reference evidence="8 9" key="1">
    <citation type="submission" date="2019-07" db="EMBL/GenBank/DDBJ databases">
        <title>Whole genome shotgun sequence of Rhodospirillum oryzae NBRC 107573.</title>
        <authorList>
            <person name="Hosoyama A."/>
            <person name="Uohara A."/>
            <person name="Ohji S."/>
            <person name="Ichikawa N."/>
        </authorList>
    </citation>
    <scope>NUCLEOTIDE SEQUENCE [LARGE SCALE GENOMIC DNA]</scope>
    <source>
        <strain evidence="8 9">NBRC 107573</strain>
    </source>
</reference>
<proteinExistence type="predicted"/>
<evidence type="ECO:0000256" key="1">
    <source>
        <dbReference type="ARBA" id="ARBA00004651"/>
    </source>
</evidence>
<gene>
    <name evidence="8" type="ORF">ROR02_25840</name>
</gene>
<feature type="domain" description="Single Cache" evidence="7">
    <location>
        <begin position="33"/>
        <end position="112"/>
    </location>
</feature>
<dbReference type="InterPro" id="IPR033480">
    <property type="entry name" value="sCache_2"/>
</dbReference>
<dbReference type="GO" id="GO:0005886">
    <property type="term" value="C:plasma membrane"/>
    <property type="evidence" value="ECO:0007669"/>
    <property type="project" value="UniProtKB-SubCell"/>
</dbReference>
<evidence type="ECO:0000313" key="8">
    <source>
        <dbReference type="EMBL" id="GEO82453.1"/>
    </source>
</evidence>
<comment type="subcellular location">
    <subcellularLocation>
        <location evidence="1">Cell membrane</location>
        <topology evidence="1">Multi-pass membrane protein</topology>
    </subcellularLocation>
</comment>
<keyword evidence="3" id="KW-0812">Transmembrane</keyword>